<evidence type="ECO:0000313" key="3">
    <source>
        <dbReference type="Proteomes" id="UP000019373"/>
    </source>
</evidence>
<dbReference type="OrthoDB" id="3162439at2759"/>
<dbReference type="GeneID" id="19240058"/>
<evidence type="ECO:0000313" key="2">
    <source>
        <dbReference type="EMBL" id="ERF70753.1"/>
    </source>
</evidence>
<name>U1GF85_ENDPU</name>
<proteinExistence type="predicted"/>
<sequence length="559" mass="64004">MPARTRSADHQHDIYVRSSNRLILCFDGTGNVFQGTPGDTNIIKLYNMFDRTNVCQMHYYQPGIGTYPAEGPINVSWLRSLMRKLEAVIDSALATSFDSHVVAGYRFIMRHYRPGDRIYIFGFSRGAFTARFLSRMISHVGLLSVGNEELVPFAYQVYQKYEQNRGGTAAQQEEHVKFMNSFKRHFCRTEVEAARKAHEDISENESGIKVHFLGLFDCVSSVGNLDIPFFQKTPPLPAVRGTAKHVRHAVAIDERRVKFKAALFSQEQHEAPEDIKEVWFPGNHGDVGGGWNVADREDGSAHENNDNDYFQLSDIALKWMMDEVDDVEASRVEEPTDRLAWDSEEKANFLRRFQQNKDEMISARMHDTLTWNGGSTNKLKVMLWNFIEHLPFVIKRWEYVESPPKSGSYIWDYIGWPPNRGERRDIPSTALFHHSVISRMRLSPDPNNYRPKHYVPTNSLWVHAGGAHLAEPTNTGTAARDASDQIKVVERNLSELANQYRLEDGADRDYGAQPLVKKPRIYFEHAEELTRGSVAIEGKMVVTGAEKWDRIYRVAMEVN</sequence>
<dbReference type="AlphaFoldDB" id="U1GF85"/>
<dbReference type="InterPro" id="IPR029058">
    <property type="entry name" value="AB_hydrolase_fold"/>
</dbReference>
<dbReference type="Proteomes" id="UP000019373">
    <property type="component" value="Unassembled WGS sequence"/>
</dbReference>
<feature type="domain" description="T6SS Phospholipase effector Tle1-like catalytic" evidence="1">
    <location>
        <begin position="21"/>
        <end position="323"/>
    </location>
</feature>
<gene>
    <name evidence="2" type="ORF">EPUS_05105</name>
</gene>
<accession>U1GF85</accession>
<dbReference type="OMA" id="DVPLAWM"/>
<evidence type="ECO:0000259" key="1">
    <source>
        <dbReference type="Pfam" id="PF09994"/>
    </source>
</evidence>
<dbReference type="PANTHER" id="PTHR33840:SF2">
    <property type="entry name" value="TLE1 PHOSPHOLIPASE DOMAIN-CONTAINING PROTEIN"/>
    <property type="match status" value="1"/>
</dbReference>
<dbReference type="RefSeq" id="XP_007803619.1">
    <property type="nucleotide sequence ID" value="XM_007805428.1"/>
</dbReference>
<reference evidence="3" key="1">
    <citation type="journal article" date="2014" name="BMC Genomics">
        <title>Genome characteristics reveal the impact of lichenization on lichen-forming fungus Endocarpon pusillum Hedwig (Verrucariales, Ascomycota).</title>
        <authorList>
            <person name="Wang Y.-Y."/>
            <person name="Liu B."/>
            <person name="Zhang X.-Y."/>
            <person name="Zhou Q.-M."/>
            <person name="Zhang T."/>
            <person name="Li H."/>
            <person name="Yu Y.-F."/>
            <person name="Zhang X.-L."/>
            <person name="Hao X.-Y."/>
            <person name="Wang M."/>
            <person name="Wang L."/>
            <person name="Wei J.-C."/>
        </authorList>
    </citation>
    <scope>NUCLEOTIDE SEQUENCE [LARGE SCALE GENOMIC DNA]</scope>
    <source>
        <strain evidence="3">Z07020 / HMAS-L-300199</strain>
    </source>
</reference>
<dbReference type="eggNOG" id="ENOG502QVC6">
    <property type="taxonomic scope" value="Eukaryota"/>
</dbReference>
<dbReference type="HOGENOM" id="CLU_005049_0_2_1"/>
<dbReference type="InterPro" id="IPR018712">
    <property type="entry name" value="Tle1-like_cat"/>
</dbReference>
<dbReference type="PANTHER" id="PTHR33840">
    <property type="match status" value="1"/>
</dbReference>
<dbReference type="EMBL" id="KE721293">
    <property type="protein sequence ID" value="ERF70753.1"/>
    <property type="molecule type" value="Genomic_DNA"/>
</dbReference>
<organism evidence="2 3">
    <name type="scientific">Endocarpon pusillum (strain Z07020 / HMAS-L-300199)</name>
    <name type="common">Lichen-forming fungus</name>
    <dbReference type="NCBI Taxonomy" id="1263415"/>
    <lineage>
        <taxon>Eukaryota</taxon>
        <taxon>Fungi</taxon>
        <taxon>Dikarya</taxon>
        <taxon>Ascomycota</taxon>
        <taxon>Pezizomycotina</taxon>
        <taxon>Eurotiomycetes</taxon>
        <taxon>Chaetothyriomycetidae</taxon>
        <taxon>Verrucariales</taxon>
        <taxon>Verrucariaceae</taxon>
        <taxon>Endocarpon</taxon>
    </lineage>
</organism>
<keyword evidence="3" id="KW-1185">Reference proteome</keyword>
<dbReference type="SUPFAM" id="SSF53474">
    <property type="entry name" value="alpha/beta-Hydrolases"/>
    <property type="match status" value="1"/>
</dbReference>
<dbReference type="Pfam" id="PF09994">
    <property type="entry name" value="T6SS_Tle1-like_cat"/>
    <property type="match status" value="1"/>
</dbReference>
<protein>
    <recommendedName>
        <fullName evidence="1">T6SS Phospholipase effector Tle1-like catalytic domain-containing protein</fullName>
    </recommendedName>
</protein>